<keyword evidence="6" id="KW-1185">Reference proteome</keyword>
<dbReference type="PANTHER" id="PTHR20854:SF4">
    <property type="entry name" value="INOSITOL-1-MONOPHOSPHATASE-RELATED"/>
    <property type="match status" value="1"/>
</dbReference>
<dbReference type="PROSITE" id="PS00629">
    <property type="entry name" value="IMP_1"/>
    <property type="match status" value="1"/>
</dbReference>
<dbReference type="RefSeq" id="WP_254742279.1">
    <property type="nucleotide sequence ID" value="NZ_JANCLU010000010.1"/>
</dbReference>
<dbReference type="InterPro" id="IPR000760">
    <property type="entry name" value="Inositol_monophosphatase-like"/>
</dbReference>
<evidence type="ECO:0000256" key="4">
    <source>
        <dbReference type="ARBA" id="ARBA00022842"/>
    </source>
</evidence>
<dbReference type="SUPFAM" id="SSF56655">
    <property type="entry name" value="Carbohydrate phosphatase"/>
    <property type="match status" value="1"/>
</dbReference>
<dbReference type="PROSITE" id="PS00630">
    <property type="entry name" value="IMP_2"/>
    <property type="match status" value="1"/>
</dbReference>
<dbReference type="Proteomes" id="UP001205890">
    <property type="component" value="Unassembled WGS sequence"/>
</dbReference>
<sequence>MAIVPSDIPIGALTVAREAAEAAGRMAIAYFRHGSPTTAGIDYKHGGSPVTEADLLVDAFLRERLMNAAPDFGWLSEETADAPARLNKRHVWVVDPIDGTKSFARGDPDWTIAVGLVRDGAPLAGFVYAPVTDEMFEAIPGRPALLNGHPIAVSRRAALAGARIAGPRPVLDALHASGAGIERAARIHSLALRIVRVADGTLDGGVAANGPHDWDLAAAHAILMAAGGVMLTAEGETPLYNRRSTRHDAVAMAGPELVEPLAAALGRRERSRS</sequence>
<evidence type="ECO:0000256" key="3">
    <source>
        <dbReference type="ARBA" id="ARBA00022801"/>
    </source>
</evidence>
<dbReference type="PRINTS" id="PR00377">
    <property type="entry name" value="IMPHPHTASES"/>
</dbReference>
<dbReference type="InterPro" id="IPR020550">
    <property type="entry name" value="Inositol_monophosphatase_CS"/>
</dbReference>
<proteinExistence type="inferred from homology"/>
<reference evidence="5 6" key="1">
    <citation type="submission" date="2022-07" db="EMBL/GenBank/DDBJ databases">
        <authorList>
            <person name="Li W.-J."/>
            <person name="Deng Q.-Q."/>
        </authorList>
    </citation>
    <scope>NUCLEOTIDE SEQUENCE [LARGE SCALE GENOMIC DNA]</scope>
    <source>
        <strain evidence="5 6">SYSU M60028</strain>
    </source>
</reference>
<gene>
    <name evidence="5" type="ORF">NK718_11870</name>
</gene>
<evidence type="ECO:0000313" key="6">
    <source>
        <dbReference type="Proteomes" id="UP001205890"/>
    </source>
</evidence>
<dbReference type="PANTHER" id="PTHR20854">
    <property type="entry name" value="INOSITOL MONOPHOSPHATASE"/>
    <property type="match status" value="1"/>
</dbReference>
<keyword evidence="2" id="KW-0479">Metal-binding</keyword>
<dbReference type="Pfam" id="PF00459">
    <property type="entry name" value="Inositol_P"/>
    <property type="match status" value="1"/>
</dbReference>
<evidence type="ECO:0000256" key="1">
    <source>
        <dbReference type="ARBA" id="ARBA00009759"/>
    </source>
</evidence>
<dbReference type="CDD" id="cd01638">
    <property type="entry name" value="CysQ"/>
    <property type="match status" value="1"/>
</dbReference>
<dbReference type="InterPro" id="IPR020583">
    <property type="entry name" value="Inositol_monoP_metal-BS"/>
</dbReference>
<evidence type="ECO:0000313" key="5">
    <source>
        <dbReference type="EMBL" id="MCP8939216.1"/>
    </source>
</evidence>
<keyword evidence="4" id="KW-0460">Magnesium</keyword>
<dbReference type="Gene3D" id="3.40.190.80">
    <property type="match status" value="1"/>
</dbReference>
<evidence type="ECO:0000256" key="2">
    <source>
        <dbReference type="ARBA" id="ARBA00022723"/>
    </source>
</evidence>
<comment type="caution">
    <text evidence="5">The sequence shown here is derived from an EMBL/GenBank/DDBJ whole genome shotgun (WGS) entry which is preliminary data.</text>
</comment>
<keyword evidence="3" id="KW-0378">Hydrolase</keyword>
<dbReference type="Gene3D" id="3.30.540.10">
    <property type="entry name" value="Fructose-1,6-Bisphosphatase, subunit A, domain 1"/>
    <property type="match status" value="1"/>
</dbReference>
<accession>A0ABT1LE71</accession>
<organism evidence="5 6">
    <name type="scientific">Alsobacter ponti</name>
    <dbReference type="NCBI Taxonomy" id="2962936"/>
    <lineage>
        <taxon>Bacteria</taxon>
        <taxon>Pseudomonadati</taxon>
        <taxon>Pseudomonadota</taxon>
        <taxon>Alphaproteobacteria</taxon>
        <taxon>Hyphomicrobiales</taxon>
        <taxon>Alsobacteraceae</taxon>
        <taxon>Alsobacter</taxon>
    </lineage>
</organism>
<comment type="similarity">
    <text evidence="1">Belongs to the inositol monophosphatase superfamily.</text>
</comment>
<dbReference type="EMBL" id="JANCLU010000010">
    <property type="protein sequence ID" value="MCP8939216.1"/>
    <property type="molecule type" value="Genomic_DNA"/>
</dbReference>
<protein>
    <submittedName>
        <fullName evidence="5">3'(2'),5'-bisphosphate nucleotidase CysQ</fullName>
    </submittedName>
</protein>
<name>A0ABT1LE71_9HYPH</name>